<evidence type="ECO:0000256" key="1">
    <source>
        <dbReference type="ARBA" id="ARBA00007387"/>
    </source>
</evidence>
<proteinExistence type="inferred from homology"/>
<dbReference type="EMBL" id="LKEA01000074">
    <property type="protein sequence ID" value="ROV88960.1"/>
    <property type="molecule type" value="Genomic_DNA"/>
</dbReference>
<dbReference type="InterPro" id="IPR008547">
    <property type="entry name" value="DUF829_TMEM53"/>
</dbReference>
<evidence type="ECO:0000256" key="4">
    <source>
        <dbReference type="ARBA" id="ARBA00023136"/>
    </source>
</evidence>
<keyword evidence="4" id="KW-0472">Membrane</keyword>
<comment type="similarity">
    <text evidence="1">Belongs to the TMEM53 family.</text>
</comment>
<name>A0A423VD91_9PEZI</name>
<evidence type="ECO:0000256" key="3">
    <source>
        <dbReference type="ARBA" id="ARBA00022989"/>
    </source>
</evidence>
<dbReference type="PANTHER" id="PTHR12265:SF30">
    <property type="entry name" value="TRANSMEMBRANE PROTEIN 53"/>
    <property type="match status" value="1"/>
</dbReference>
<dbReference type="GO" id="GO:0005640">
    <property type="term" value="C:nuclear outer membrane"/>
    <property type="evidence" value="ECO:0007669"/>
    <property type="project" value="UniProtKB-SubCell"/>
</dbReference>
<organism evidence="7 8">
    <name type="scientific">Cytospora schulzeri</name>
    <dbReference type="NCBI Taxonomy" id="448051"/>
    <lineage>
        <taxon>Eukaryota</taxon>
        <taxon>Fungi</taxon>
        <taxon>Dikarya</taxon>
        <taxon>Ascomycota</taxon>
        <taxon>Pezizomycotina</taxon>
        <taxon>Sordariomycetes</taxon>
        <taxon>Sordariomycetidae</taxon>
        <taxon>Diaporthales</taxon>
        <taxon>Cytosporaceae</taxon>
        <taxon>Cytospora</taxon>
    </lineage>
</organism>
<dbReference type="SUPFAM" id="SSF53474">
    <property type="entry name" value="alpha/beta-Hydrolases"/>
    <property type="match status" value="1"/>
</dbReference>
<evidence type="ECO:0000313" key="7">
    <source>
        <dbReference type="EMBL" id="ROV88960.1"/>
    </source>
</evidence>
<evidence type="ECO:0000313" key="8">
    <source>
        <dbReference type="Proteomes" id="UP000283895"/>
    </source>
</evidence>
<comment type="caution">
    <text evidence="7">The sequence shown here is derived from an EMBL/GenBank/DDBJ whole genome shotgun (WGS) entry which is preliminary data.</text>
</comment>
<gene>
    <name evidence="7" type="ORF">VMCG_10144</name>
</gene>
<dbReference type="InterPro" id="IPR029058">
    <property type="entry name" value="AB_hydrolase_fold"/>
</dbReference>
<evidence type="ECO:0000256" key="2">
    <source>
        <dbReference type="ARBA" id="ARBA00022692"/>
    </source>
</evidence>
<evidence type="ECO:0000256" key="6">
    <source>
        <dbReference type="ARBA" id="ARBA00034303"/>
    </source>
</evidence>
<keyword evidence="2" id="KW-0812">Transmembrane</keyword>
<accession>A0A423VD91</accession>
<comment type="subcellular location">
    <subcellularLocation>
        <location evidence="6">Nucleus outer membrane</location>
        <topology evidence="6">Single-pass membrane protein</topology>
    </subcellularLocation>
</comment>
<reference evidence="7 8" key="1">
    <citation type="submission" date="2015-09" db="EMBL/GenBank/DDBJ databases">
        <title>Host preference determinants of Valsa canker pathogens revealed by comparative genomics.</title>
        <authorList>
            <person name="Yin Z."/>
            <person name="Huang L."/>
        </authorList>
    </citation>
    <scope>NUCLEOTIDE SEQUENCE [LARGE SCALE GENOMIC DNA]</scope>
    <source>
        <strain evidence="7 8">03-1</strain>
    </source>
</reference>
<dbReference type="PANTHER" id="PTHR12265">
    <property type="entry name" value="TRANSMEMBRANE PROTEIN 53"/>
    <property type="match status" value="1"/>
</dbReference>
<dbReference type="OrthoDB" id="77878at2759"/>
<dbReference type="Proteomes" id="UP000283895">
    <property type="component" value="Unassembled WGS sequence"/>
</dbReference>
<sequence length="327" mass="36249">MSLHEFKDLGDDVLLYEPCIKLDGEHHHCHDVPRTGAGSPSLIIICTWLGGATSKRIQRYTRRYHNIWPTSSILLIRTKLADYLTRSEKSLYRKLRPAHREIRRIAIDTSSDPTNPKPTAIDDGGILLHIFSQGGTNIAAHLLTSLNSTMRFLGRDTPFPLRQIVLDSCPGDPDIKSTYTAGAHSIPRAHPLRPLGCAMLYVVTVGIAGLEAAGLRIPLAKIMRAQLNDPVIFSPRAARLYLTSRADEIVHTRHVETHVQEAASKGLKTDMLVFERAGHCSLMLEDEAAYWNAIMMCWERSGLSQAAETLQTGSVTSRVDTGGRSRL</sequence>
<dbReference type="AlphaFoldDB" id="A0A423VD91"/>
<keyword evidence="3" id="KW-1133">Transmembrane helix</keyword>
<keyword evidence="8" id="KW-1185">Reference proteome</keyword>
<dbReference type="Pfam" id="PF05705">
    <property type="entry name" value="DUF829"/>
    <property type="match status" value="1"/>
</dbReference>
<evidence type="ECO:0000256" key="5">
    <source>
        <dbReference type="ARBA" id="ARBA00023242"/>
    </source>
</evidence>
<evidence type="ECO:0008006" key="9">
    <source>
        <dbReference type="Google" id="ProtNLM"/>
    </source>
</evidence>
<protein>
    <recommendedName>
        <fullName evidence="9">Peptidase S9 prolyl oligopeptidase catalytic domain-containing protein</fullName>
    </recommendedName>
</protein>
<keyword evidence="5" id="KW-0539">Nucleus</keyword>